<sequence>MASPTQEIVLITGGNTGLGFELAKQLLRDHNNRFYVLIGSRTLSKGETAVQDLHSQGLTACEVLHIEVTDDDSIAQAAKVVGEKFGRVDVLHVNAGIASGDSEMLPAGESLSKSIMHTMATNVAGAAQTAEAFIPLLQKADNPRLIFMSTGLGSLAITKQYQGLNKTWPCYSASKAALNMIMLYFWGIYGNEMRVNACNPGYRGTALNGFGTAAGPNHKPGPIELGARNAVRLTLLGKDGESGLVTGWKDDAEVWEVTPW</sequence>
<dbReference type="GO" id="GO:0016020">
    <property type="term" value="C:membrane"/>
    <property type="evidence" value="ECO:0007669"/>
    <property type="project" value="TreeGrafter"/>
</dbReference>
<accession>A0AAN7ZQ31</accession>
<dbReference type="PRINTS" id="PR00081">
    <property type="entry name" value="GDHRDH"/>
</dbReference>
<dbReference type="InterPro" id="IPR036291">
    <property type="entry name" value="NAD(P)-bd_dom_sf"/>
</dbReference>
<evidence type="ECO:0000256" key="1">
    <source>
        <dbReference type="ARBA" id="ARBA00006484"/>
    </source>
</evidence>
<keyword evidence="3" id="KW-0560">Oxidoreductase</keyword>
<dbReference type="EMBL" id="JAVRQU010000003">
    <property type="protein sequence ID" value="KAK5705159.1"/>
    <property type="molecule type" value="Genomic_DNA"/>
</dbReference>
<dbReference type="GO" id="GO:0016491">
    <property type="term" value="F:oxidoreductase activity"/>
    <property type="evidence" value="ECO:0007669"/>
    <property type="project" value="UniProtKB-KW"/>
</dbReference>
<dbReference type="InterPro" id="IPR002347">
    <property type="entry name" value="SDR_fam"/>
</dbReference>
<evidence type="ECO:0000313" key="5">
    <source>
        <dbReference type="Proteomes" id="UP001310594"/>
    </source>
</evidence>
<dbReference type="PANTHER" id="PTHR43490">
    <property type="entry name" value="(+)-NEOMENTHOL DEHYDROGENASE"/>
    <property type="match status" value="1"/>
</dbReference>
<dbReference type="SUPFAM" id="SSF51735">
    <property type="entry name" value="NAD(P)-binding Rossmann-fold domains"/>
    <property type="match status" value="1"/>
</dbReference>
<protein>
    <recommendedName>
        <fullName evidence="6">Ketoreductase (KR) domain-containing protein</fullName>
    </recommendedName>
</protein>
<dbReference type="AlphaFoldDB" id="A0AAN7ZQ31"/>
<evidence type="ECO:0000256" key="2">
    <source>
        <dbReference type="ARBA" id="ARBA00022857"/>
    </source>
</evidence>
<dbReference type="Pfam" id="PF00106">
    <property type="entry name" value="adh_short"/>
    <property type="match status" value="1"/>
</dbReference>
<comment type="caution">
    <text evidence="4">The sequence shown here is derived from an EMBL/GenBank/DDBJ whole genome shotgun (WGS) entry which is preliminary data.</text>
</comment>
<keyword evidence="2" id="KW-0521">NADP</keyword>
<name>A0AAN7ZQ31_9PEZI</name>
<dbReference type="PANTHER" id="PTHR43490:SF99">
    <property type="entry name" value="SHORT-CHAIN DEHYDROGENASE_REDUCTASE"/>
    <property type="match status" value="1"/>
</dbReference>
<dbReference type="Gene3D" id="3.40.50.720">
    <property type="entry name" value="NAD(P)-binding Rossmann-like Domain"/>
    <property type="match status" value="1"/>
</dbReference>
<comment type="similarity">
    <text evidence="1">Belongs to the short-chain dehydrogenases/reductases (SDR) family.</text>
</comment>
<evidence type="ECO:0000313" key="4">
    <source>
        <dbReference type="EMBL" id="KAK5705159.1"/>
    </source>
</evidence>
<evidence type="ECO:0008006" key="6">
    <source>
        <dbReference type="Google" id="ProtNLM"/>
    </source>
</evidence>
<proteinExistence type="inferred from homology"/>
<dbReference type="Proteomes" id="UP001310594">
    <property type="component" value="Unassembled WGS sequence"/>
</dbReference>
<reference evidence="4" key="1">
    <citation type="submission" date="2023-08" db="EMBL/GenBank/DDBJ databases">
        <title>Black Yeasts Isolated from many extreme environments.</title>
        <authorList>
            <person name="Coleine C."/>
            <person name="Stajich J.E."/>
            <person name="Selbmann L."/>
        </authorList>
    </citation>
    <scope>NUCLEOTIDE SEQUENCE</scope>
    <source>
        <strain evidence="4">CCFEE 5810</strain>
    </source>
</reference>
<evidence type="ECO:0000256" key="3">
    <source>
        <dbReference type="ARBA" id="ARBA00023002"/>
    </source>
</evidence>
<gene>
    <name evidence="4" type="ORF">LTR97_002276</name>
</gene>
<organism evidence="4 5">
    <name type="scientific">Elasticomyces elasticus</name>
    <dbReference type="NCBI Taxonomy" id="574655"/>
    <lineage>
        <taxon>Eukaryota</taxon>
        <taxon>Fungi</taxon>
        <taxon>Dikarya</taxon>
        <taxon>Ascomycota</taxon>
        <taxon>Pezizomycotina</taxon>
        <taxon>Dothideomycetes</taxon>
        <taxon>Dothideomycetidae</taxon>
        <taxon>Mycosphaerellales</taxon>
        <taxon>Teratosphaeriaceae</taxon>
        <taxon>Elasticomyces</taxon>
    </lineage>
</organism>